<comment type="caution">
    <text evidence="3">The sequence shown here is derived from an EMBL/GenBank/DDBJ whole genome shotgun (WGS) entry which is preliminary data.</text>
</comment>
<dbReference type="Pfam" id="PF07929">
    <property type="entry name" value="PRiA4_ORF3"/>
    <property type="match status" value="1"/>
</dbReference>
<dbReference type="OrthoDB" id="9801392at2"/>
<evidence type="ECO:0000313" key="4">
    <source>
        <dbReference type="Proteomes" id="UP000011885"/>
    </source>
</evidence>
<dbReference type="PANTHER" id="PTHR41878:SF1">
    <property type="entry name" value="TNPR PROTEIN"/>
    <property type="match status" value="1"/>
</dbReference>
<dbReference type="GO" id="GO:0006508">
    <property type="term" value="P:proteolysis"/>
    <property type="evidence" value="ECO:0007669"/>
    <property type="project" value="InterPro"/>
</dbReference>
<dbReference type="PATRIC" id="fig|1263870.3.peg.2094"/>
<feature type="domain" description="Plasmid pRiA4b Orf3-like" evidence="2">
    <location>
        <begin position="131"/>
        <end position="303"/>
    </location>
</feature>
<dbReference type="Gene3D" id="3.10.290.30">
    <property type="entry name" value="MM3350-like"/>
    <property type="match status" value="1"/>
</dbReference>
<dbReference type="AlphaFoldDB" id="M5U5S6"/>
<gene>
    <name evidence="3" type="ORF">RSSM_01962</name>
</gene>
<dbReference type="InterPro" id="IPR036388">
    <property type="entry name" value="WH-like_DNA-bd_sf"/>
</dbReference>
<dbReference type="Gene3D" id="1.10.10.10">
    <property type="entry name" value="Winged helix-like DNA-binding domain superfamily/Winged helix DNA-binding domain"/>
    <property type="match status" value="1"/>
</dbReference>
<organism evidence="3 4">
    <name type="scientific">Rhodopirellula sallentina SM41</name>
    <dbReference type="NCBI Taxonomy" id="1263870"/>
    <lineage>
        <taxon>Bacteria</taxon>
        <taxon>Pseudomonadati</taxon>
        <taxon>Planctomycetota</taxon>
        <taxon>Planctomycetia</taxon>
        <taxon>Pirellulales</taxon>
        <taxon>Pirellulaceae</taxon>
        <taxon>Rhodopirellula</taxon>
    </lineage>
</organism>
<dbReference type="SUPFAM" id="SSF46785">
    <property type="entry name" value="Winged helix' DNA-binding domain"/>
    <property type="match status" value="1"/>
</dbReference>
<keyword evidence="4" id="KW-1185">Reference proteome</keyword>
<accession>M5U5S6</accession>
<dbReference type="InterPro" id="IPR006199">
    <property type="entry name" value="LexA_DNA-bd_dom"/>
</dbReference>
<dbReference type="Proteomes" id="UP000011885">
    <property type="component" value="Unassembled WGS sequence"/>
</dbReference>
<dbReference type="Pfam" id="PF01726">
    <property type="entry name" value="LexA_DNA_bind"/>
    <property type="match status" value="1"/>
</dbReference>
<dbReference type="InterPro" id="IPR012912">
    <property type="entry name" value="Plasmid_pRiA4b_Orf3-like"/>
</dbReference>
<evidence type="ECO:0000259" key="1">
    <source>
        <dbReference type="Pfam" id="PF01726"/>
    </source>
</evidence>
<evidence type="ECO:0000259" key="2">
    <source>
        <dbReference type="Pfam" id="PF07929"/>
    </source>
</evidence>
<dbReference type="SUPFAM" id="SSF159941">
    <property type="entry name" value="MM3350-like"/>
    <property type="match status" value="1"/>
</dbReference>
<feature type="domain" description="LexA repressor DNA-binding" evidence="1">
    <location>
        <begin position="6"/>
        <end position="64"/>
    </location>
</feature>
<dbReference type="RefSeq" id="WP_008676915.1">
    <property type="nucleotide sequence ID" value="NZ_ANOH01000136.1"/>
</dbReference>
<dbReference type="InterPro" id="IPR036390">
    <property type="entry name" value="WH_DNA-bd_sf"/>
</dbReference>
<name>M5U5S6_9BACT</name>
<dbReference type="InterPro" id="IPR024047">
    <property type="entry name" value="MM3350-like_sf"/>
</dbReference>
<dbReference type="GO" id="GO:0004252">
    <property type="term" value="F:serine-type endopeptidase activity"/>
    <property type="evidence" value="ECO:0007669"/>
    <property type="project" value="InterPro"/>
</dbReference>
<proteinExistence type="predicted"/>
<reference evidence="3 4" key="1">
    <citation type="journal article" date="2013" name="Mar. Genomics">
        <title>Expression of sulfatases in Rhodopirellula baltica and the diversity of sulfatases in the genus Rhodopirellula.</title>
        <authorList>
            <person name="Wegner C.E."/>
            <person name="Richter-Heitmann T."/>
            <person name="Klindworth A."/>
            <person name="Klockow C."/>
            <person name="Richter M."/>
            <person name="Achstetter T."/>
            <person name="Glockner F.O."/>
            <person name="Harder J."/>
        </authorList>
    </citation>
    <scope>NUCLEOTIDE SEQUENCE [LARGE SCALE GENOMIC DNA]</scope>
    <source>
        <strain evidence="3 4">SM41</strain>
    </source>
</reference>
<evidence type="ECO:0000313" key="3">
    <source>
        <dbReference type="EMBL" id="EMI56629.1"/>
    </source>
</evidence>
<dbReference type="EMBL" id="ANOH01000136">
    <property type="protein sequence ID" value="EMI56629.1"/>
    <property type="molecule type" value="Genomic_DNA"/>
</dbReference>
<sequence>MTNQPTKTQAKYLSFIHAYTEAAGEPPSMQDVADALDVSTASVSGMFKTLEKKALIERTNGEARSIEVLVDPASLPKWRKAIRVSMQFWMPKNASQDDFDQRAEEVIDLRKAQRRRAKNAVKFKNRMTPDIYRFKITLMDFKPAIWRRIETADTNLETFHEHIQTAMGWTNSHLHRFVIKKKSYCSSRMLSDFDDGVSEPYDDLLISDLVSQHGNKLKLRYEYDFGDNWQHEIKLEKILRDCNEPAEAFPRCIAGEHACPPEDCGGVWGYADLLAALADPKHERHEELMEWIGPVDPLDFDVAETTSAMRAGLPSW</sequence>
<dbReference type="PANTHER" id="PTHR41878">
    <property type="entry name" value="LEXA REPRESSOR-RELATED"/>
    <property type="match status" value="1"/>
</dbReference>
<protein>
    <submittedName>
        <fullName evidence="3">Plasmid pRiA4b ORF-3-like protein</fullName>
    </submittedName>
</protein>